<dbReference type="PANTHER" id="PTHR30193">
    <property type="entry name" value="ABC TRANSPORTER PERMEASE PROTEIN"/>
    <property type="match status" value="1"/>
</dbReference>
<evidence type="ECO:0000256" key="3">
    <source>
        <dbReference type="ARBA" id="ARBA00022475"/>
    </source>
</evidence>
<evidence type="ECO:0000256" key="4">
    <source>
        <dbReference type="ARBA" id="ARBA00022692"/>
    </source>
</evidence>
<keyword evidence="6 7" id="KW-0472">Membrane</keyword>
<feature type="transmembrane region" description="Helical" evidence="7">
    <location>
        <begin position="35"/>
        <end position="62"/>
    </location>
</feature>
<dbReference type="RefSeq" id="WP_051693582.1">
    <property type="nucleotide sequence ID" value="NZ_FOVB01000011.1"/>
</dbReference>
<dbReference type="STRING" id="1185766.SAMN05216224_1119"/>
<dbReference type="PROSITE" id="PS50928">
    <property type="entry name" value="ABC_TM1"/>
    <property type="match status" value="1"/>
</dbReference>
<dbReference type="SUPFAM" id="SSF161098">
    <property type="entry name" value="MetI-like"/>
    <property type="match status" value="1"/>
</dbReference>
<reference evidence="10 11" key="1">
    <citation type="submission" date="2014-03" db="EMBL/GenBank/DDBJ databases">
        <title>The draft genome sequence of Thioclava dalianensis DLFJ1-1.</title>
        <authorList>
            <person name="Lai Q."/>
            <person name="Shao Z."/>
        </authorList>
    </citation>
    <scope>NUCLEOTIDE SEQUENCE [LARGE SCALE GENOMIC DNA]</scope>
    <source>
        <strain evidence="10 11">DLFJ1-1</strain>
    </source>
</reference>
<dbReference type="AlphaFoldDB" id="A0A074TIZ8"/>
<dbReference type="InterPro" id="IPR035906">
    <property type="entry name" value="MetI-like_sf"/>
</dbReference>
<feature type="transmembrane region" description="Helical" evidence="7">
    <location>
        <begin position="95"/>
        <end position="116"/>
    </location>
</feature>
<evidence type="ECO:0000256" key="1">
    <source>
        <dbReference type="ARBA" id="ARBA00004651"/>
    </source>
</evidence>
<dbReference type="InterPro" id="IPR000515">
    <property type="entry name" value="MetI-like"/>
</dbReference>
<feature type="transmembrane region" description="Helical" evidence="7">
    <location>
        <begin position="283"/>
        <end position="307"/>
    </location>
</feature>
<evidence type="ECO:0000256" key="6">
    <source>
        <dbReference type="ARBA" id="ARBA00023136"/>
    </source>
</evidence>
<dbReference type="CDD" id="cd06261">
    <property type="entry name" value="TM_PBP2"/>
    <property type="match status" value="1"/>
</dbReference>
<dbReference type="Proteomes" id="UP000027725">
    <property type="component" value="Unassembled WGS sequence"/>
</dbReference>
<keyword evidence="11" id="KW-1185">Reference proteome</keyword>
<dbReference type="EMBL" id="JHEH01000020">
    <property type="protein sequence ID" value="KEP68988.1"/>
    <property type="molecule type" value="Genomic_DNA"/>
</dbReference>
<sequence>MTETQPSAHSNGPAPRKRSTRSPALRRLGRGVMPWLYLMPALIVFTWFKFYPMISGFLMSFYEVKFYDPSVWVGLDNYRAILHDSALLVATWHTIIYVIAETIGAAVLAFFLALALEGPARHVRIIRTAIFVPAITSVAIIAELWRILFNSASYGLVNSFIGLFGIPPQGFLTDPSQALWVLILMSIWKSAPYDMVIFLAGLVSINRELYDAADVDGASRLRKIWHVTLPGIVPAISVVVMLSFIRGFRVFTEVYATTGGGPAGSTSTIMTQIYKVGFEQLNYGYAAAVSFLLLLFTVLMTILHTVLKNRFFG</sequence>
<feature type="transmembrane region" description="Helical" evidence="7">
    <location>
        <begin position="178"/>
        <end position="203"/>
    </location>
</feature>
<feature type="transmembrane region" description="Helical" evidence="7">
    <location>
        <begin position="128"/>
        <end position="148"/>
    </location>
</feature>
<dbReference type="InterPro" id="IPR051393">
    <property type="entry name" value="ABC_transporter_permease"/>
</dbReference>
<keyword evidence="3" id="KW-1003">Cell membrane</keyword>
<organism evidence="10 11">
    <name type="scientific">Thioclava dalianensis</name>
    <dbReference type="NCBI Taxonomy" id="1185766"/>
    <lineage>
        <taxon>Bacteria</taxon>
        <taxon>Pseudomonadati</taxon>
        <taxon>Pseudomonadota</taxon>
        <taxon>Alphaproteobacteria</taxon>
        <taxon>Rhodobacterales</taxon>
        <taxon>Paracoccaceae</taxon>
        <taxon>Thioclava</taxon>
    </lineage>
</organism>
<evidence type="ECO:0000256" key="8">
    <source>
        <dbReference type="SAM" id="MobiDB-lite"/>
    </source>
</evidence>
<evidence type="ECO:0000259" key="9">
    <source>
        <dbReference type="PROSITE" id="PS50928"/>
    </source>
</evidence>
<evidence type="ECO:0000256" key="5">
    <source>
        <dbReference type="ARBA" id="ARBA00022989"/>
    </source>
</evidence>
<dbReference type="GO" id="GO:0005886">
    <property type="term" value="C:plasma membrane"/>
    <property type="evidence" value="ECO:0007669"/>
    <property type="project" value="UniProtKB-SubCell"/>
</dbReference>
<gene>
    <name evidence="10" type="ORF">DL1_07850</name>
</gene>
<feature type="domain" description="ABC transmembrane type-1" evidence="9">
    <location>
        <begin position="91"/>
        <end position="304"/>
    </location>
</feature>
<evidence type="ECO:0000256" key="7">
    <source>
        <dbReference type="RuleBase" id="RU363032"/>
    </source>
</evidence>
<keyword evidence="4 7" id="KW-0812">Transmembrane</keyword>
<dbReference type="OrthoDB" id="9805108at2"/>
<comment type="subcellular location">
    <subcellularLocation>
        <location evidence="1 7">Cell membrane</location>
        <topology evidence="1 7">Multi-pass membrane protein</topology>
    </subcellularLocation>
</comment>
<evidence type="ECO:0000313" key="11">
    <source>
        <dbReference type="Proteomes" id="UP000027725"/>
    </source>
</evidence>
<accession>A0A074TIZ8</accession>
<keyword evidence="2 7" id="KW-0813">Transport</keyword>
<feature type="region of interest" description="Disordered" evidence="8">
    <location>
        <begin position="1"/>
        <end position="22"/>
    </location>
</feature>
<dbReference type="PANTHER" id="PTHR30193:SF37">
    <property type="entry name" value="INNER MEMBRANE ABC TRANSPORTER PERMEASE PROTEIN YCJO"/>
    <property type="match status" value="1"/>
</dbReference>
<dbReference type="GO" id="GO:0055085">
    <property type="term" value="P:transmembrane transport"/>
    <property type="evidence" value="ECO:0007669"/>
    <property type="project" value="InterPro"/>
</dbReference>
<evidence type="ECO:0000256" key="2">
    <source>
        <dbReference type="ARBA" id="ARBA00022448"/>
    </source>
</evidence>
<dbReference type="eggNOG" id="COG1175">
    <property type="taxonomic scope" value="Bacteria"/>
</dbReference>
<dbReference type="Pfam" id="PF00528">
    <property type="entry name" value="BPD_transp_1"/>
    <property type="match status" value="1"/>
</dbReference>
<evidence type="ECO:0000313" key="10">
    <source>
        <dbReference type="EMBL" id="KEP68988.1"/>
    </source>
</evidence>
<comment type="caution">
    <text evidence="10">The sequence shown here is derived from an EMBL/GenBank/DDBJ whole genome shotgun (WGS) entry which is preliminary data.</text>
</comment>
<protein>
    <submittedName>
        <fullName evidence="10">Sugar ABC transporter permease</fullName>
    </submittedName>
</protein>
<feature type="transmembrane region" description="Helical" evidence="7">
    <location>
        <begin position="224"/>
        <end position="245"/>
    </location>
</feature>
<proteinExistence type="inferred from homology"/>
<comment type="similarity">
    <text evidence="7">Belongs to the binding-protein-dependent transport system permease family.</text>
</comment>
<feature type="compositionally biased region" description="Polar residues" evidence="8">
    <location>
        <begin position="1"/>
        <end position="10"/>
    </location>
</feature>
<name>A0A074TIZ8_9RHOB</name>
<keyword evidence="5 7" id="KW-1133">Transmembrane helix</keyword>
<dbReference type="Gene3D" id="1.10.3720.10">
    <property type="entry name" value="MetI-like"/>
    <property type="match status" value="1"/>
</dbReference>